<dbReference type="PANTHER" id="PTHR11799">
    <property type="entry name" value="PARAOXONASE"/>
    <property type="match status" value="1"/>
</dbReference>
<evidence type="ECO:0000313" key="3">
    <source>
        <dbReference type="Proteomes" id="UP000824782"/>
    </source>
</evidence>
<sequence length="70" mass="7577">MGALLKLTIIGVLLAALGERLVQFSHRINLFREIAPVDLPNCQLLKGIEYGAEDIEILPNGLAFISSVST</sequence>
<dbReference type="EMBL" id="WNYA01000565">
    <property type="protein sequence ID" value="KAG8547938.1"/>
    <property type="molecule type" value="Genomic_DNA"/>
</dbReference>
<dbReference type="PANTHER" id="PTHR11799:SF12">
    <property type="entry name" value="PARAOXONASE-RELATED"/>
    <property type="match status" value="1"/>
</dbReference>
<dbReference type="InterPro" id="IPR051288">
    <property type="entry name" value="Serum_paraoxonase/arylesterase"/>
</dbReference>
<dbReference type="InterPro" id="IPR011042">
    <property type="entry name" value="6-blade_b-propeller_TolB-like"/>
</dbReference>
<keyword evidence="3" id="KW-1185">Reference proteome</keyword>
<reference evidence="2" key="1">
    <citation type="thesis" date="2020" institute="ProQuest LLC" country="789 East Eisenhower Parkway, Ann Arbor, MI, USA">
        <title>Comparative Genomics and Chromosome Evolution.</title>
        <authorList>
            <person name="Mudd A.B."/>
        </authorList>
    </citation>
    <scope>NUCLEOTIDE SEQUENCE</scope>
    <source>
        <strain evidence="2">237g6f4</strain>
        <tissue evidence="2">Blood</tissue>
    </source>
</reference>
<dbReference type="Gene3D" id="2.120.10.30">
    <property type="entry name" value="TolB, C-terminal domain"/>
    <property type="match status" value="1"/>
</dbReference>
<protein>
    <submittedName>
        <fullName evidence="2">Uncharacterized protein</fullName>
    </submittedName>
</protein>
<feature type="chain" id="PRO_5043350049" evidence="1">
    <location>
        <begin position="19"/>
        <end position="70"/>
    </location>
</feature>
<feature type="signal peptide" evidence="1">
    <location>
        <begin position="1"/>
        <end position="18"/>
    </location>
</feature>
<organism evidence="2 3">
    <name type="scientific">Engystomops pustulosus</name>
    <name type="common">Tungara frog</name>
    <name type="synonym">Physalaemus pustulosus</name>
    <dbReference type="NCBI Taxonomy" id="76066"/>
    <lineage>
        <taxon>Eukaryota</taxon>
        <taxon>Metazoa</taxon>
        <taxon>Chordata</taxon>
        <taxon>Craniata</taxon>
        <taxon>Vertebrata</taxon>
        <taxon>Euteleostomi</taxon>
        <taxon>Amphibia</taxon>
        <taxon>Batrachia</taxon>
        <taxon>Anura</taxon>
        <taxon>Neobatrachia</taxon>
        <taxon>Hyloidea</taxon>
        <taxon>Leptodactylidae</taxon>
        <taxon>Leiuperinae</taxon>
        <taxon>Engystomops</taxon>
    </lineage>
</organism>
<dbReference type="GO" id="GO:0009636">
    <property type="term" value="P:response to toxic substance"/>
    <property type="evidence" value="ECO:0007669"/>
    <property type="project" value="TreeGrafter"/>
</dbReference>
<gene>
    <name evidence="2" type="ORF">GDO81_027082</name>
</gene>
<keyword evidence="1" id="KW-0732">Signal</keyword>
<name>A0AAV6ZI68_ENGPU</name>
<comment type="caution">
    <text evidence="2">The sequence shown here is derived from an EMBL/GenBank/DDBJ whole genome shotgun (WGS) entry which is preliminary data.</text>
</comment>
<proteinExistence type="predicted"/>
<dbReference type="AlphaFoldDB" id="A0AAV6ZI68"/>
<dbReference type="Proteomes" id="UP000824782">
    <property type="component" value="Unassembled WGS sequence"/>
</dbReference>
<evidence type="ECO:0000313" key="2">
    <source>
        <dbReference type="EMBL" id="KAG8547938.1"/>
    </source>
</evidence>
<evidence type="ECO:0000256" key="1">
    <source>
        <dbReference type="SAM" id="SignalP"/>
    </source>
</evidence>
<dbReference type="GO" id="GO:0004064">
    <property type="term" value="F:arylesterase activity"/>
    <property type="evidence" value="ECO:0007669"/>
    <property type="project" value="TreeGrafter"/>
</dbReference>
<accession>A0AAV6ZI68</accession>